<gene>
    <name evidence="1" type="ORF">K505DRAFT_343947</name>
</gene>
<reference evidence="1" key="1">
    <citation type="journal article" date="2020" name="Stud. Mycol.">
        <title>101 Dothideomycetes genomes: a test case for predicting lifestyles and emergence of pathogens.</title>
        <authorList>
            <person name="Haridas S."/>
            <person name="Albert R."/>
            <person name="Binder M."/>
            <person name="Bloem J."/>
            <person name="Labutti K."/>
            <person name="Salamov A."/>
            <person name="Andreopoulos B."/>
            <person name="Baker S."/>
            <person name="Barry K."/>
            <person name="Bills G."/>
            <person name="Bluhm B."/>
            <person name="Cannon C."/>
            <person name="Castanera R."/>
            <person name="Culley D."/>
            <person name="Daum C."/>
            <person name="Ezra D."/>
            <person name="Gonzalez J."/>
            <person name="Henrissat B."/>
            <person name="Kuo A."/>
            <person name="Liang C."/>
            <person name="Lipzen A."/>
            <person name="Lutzoni F."/>
            <person name="Magnuson J."/>
            <person name="Mondo S."/>
            <person name="Nolan M."/>
            <person name="Ohm R."/>
            <person name="Pangilinan J."/>
            <person name="Park H.-J."/>
            <person name="Ramirez L."/>
            <person name="Alfaro M."/>
            <person name="Sun H."/>
            <person name="Tritt A."/>
            <person name="Yoshinaga Y."/>
            <person name="Zwiers L.-H."/>
            <person name="Turgeon B."/>
            <person name="Goodwin S."/>
            <person name="Spatafora J."/>
            <person name="Crous P."/>
            <person name="Grigoriev I."/>
        </authorList>
    </citation>
    <scope>NUCLEOTIDE SEQUENCE</scope>
    <source>
        <strain evidence="1">CBS 109.77</strain>
    </source>
</reference>
<evidence type="ECO:0000313" key="2">
    <source>
        <dbReference type="Proteomes" id="UP000799757"/>
    </source>
</evidence>
<accession>A0A6A6WQA4</accession>
<organism evidence="1 2">
    <name type="scientific">Melanomma pulvis-pyrius CBS 109.77</name>
    <dbReference type="NCBI Taxonomy" id="1314802"/>
    <lineage>
        <taxon>Eukaryota</taxon>
        <taxon>Fungi</taxon>
        <taxon>Dikarya</taxon>
        <taxon>Ascomycota</taxon>
        <taxon>Pezizomycotina</taxon>
        <taxon>Dothideomycetes</taxon>
        <taxon>Pleosporomycetidae</taxon>
        <taxon>Pleosporales</taxon>
        <taxon>Melanommataceae</taxon>
        <taxon>Melanomma</taxon>
    </lineage>
</organism>
<dbReference type="AlphaFoldDB" id="A0A6A6WQA4"/>
<proteinExistence type="predicted"/>
<evidence type="ECO:0000313" key="1">
    <source>
        <dbReference type="EMBL" id="KAF2786270.1"/>
    </source>
</evidence>
<protein>
    <submittedName>
        <fullName evidence="1">Uncharacterized protein</fullName>
    </submittedName>
</protein>
<keyword evidence="2" id="KW-1185">Reference proteome</keyword>
<name>A0A6A6WQA4_9PLEO</name>
<sequence>MGSVYVWDTKPLGREAIFYASTARQTPTSQDIICFQNICSDRTPRNASLWCHRSSRKRSNLALVLKLYDSVIDTDRDFATAAVYAFWCWIEIGMELIDQSDGTITPGSSLREQEPVQRGLALRYRDCSRLCKRDKVRSGRDISVDEDQFGETDMLVLVDSGFGDLVYTNSAGYSAEYFQSHGRQSSNVTIWWNQISSNLQMGNTLFGFLSSNRILSSGDLDVQNSNGDSRLLYACRLTFFPIAVQLVGVVGSISDSLGSKDRVSAGTQRMIEDALIFESSQAHSKAFRIHDRDFFLSAPVVFRCDKEYLLETRLL</sequence>
<dbReference type="EMBL" id="MU002502">
    <property type="protein sequence ID" value="KAF2786270.1"/>
    <property type="molecule type" value="Genomic_DNA"/>
</dbReference>
<dbReference type="Proteomes" id="UP000799757">
    <property type="component" value="Unassembled WGS sequence"/>
</dbReference>